<evidence type="ECO:0000313" key="3">
    <source>
        <dbReference type="Proteomes" id="UP000182744"/>
    </source>
</evidence>
<evidence type="ECO:0000256" key="1">
    <source>
        <dbReference type="SAM" id="MobiDB-lite"/>
    </source>
</evidence>
<keyword evidence="3" id="KW-1185">Reference proteome</keyword>
<proteinExistence type="predicted"/>
<reference evidence="3" key="1">
    <citation type="submission" date="2016-10" db="EMBL/GenBank/DDBJ databases">
        <authorList>
            <person name="Varghese N."/>
        </authorList>
    </citation>
    <scope>NUCLEOTIDE SEQUENCE [LARGE SCALE GENOMIC DNA]</scope>
    <source>
        <strain evidence="3">DSM 20639</strain>
    </source>
</reference>
<name>A0A1G7A719_9ACTO</name>
<evidence type="ECO:0000313" key="2">
    <source>
        <dbReference type="EMBL" id="SDE10590.1"/>
    </source>
</evidence>
<dbReference type="Proteomes" id="UP000182744">
    <property type="component" value="Unassembled WGS sequence"/>
</dbReference>
<feature type="compositionally biased region" description="Basic and acidic residues" evidence="1">
    <location>
        <begin position="40"/>
        <end position="52"/>
    </location>
</feature>
<dbReference type="AlphaFoldDB" id="A0A1G7A719"/>
<accession>A0A1G7A719</accession>
<sequence>MVQVMACCHGTDQYLTLQNLAGTENRYRKAGGENLLPPPHGHEEANDEHTETNEEISLPDPGNGECQAGNVGHHNKDQAYDH</sequence>
<organism evidence="2 3">
    <name type="scientific">Actinobaculum suis</name>
    <dbReference type="NCBI Taxonomy" id="1657"/>
    <lineage>
        <taxon>Bacteria</taxon>
        <taxon>Bacillati</taxon>
        <taxon>Actinomycetota</taxon>
        <taxon>Actinomycetes</taxon>
        <taxon>Actinomycetales</taxon>
        <taxon>Actinomycetaceae</taxon>
        <taxon>Actinobaculum</taxon>
    </lineage>
</organism>
<gene>
    <name evidence="2" type="ORF">SAMN05421878_102105</name>
</gene>
<protein>
    <submittedName>
        <fullName evidence="2">Uncharacterized protein</fullName>
    </submittedName>
</protein>
<dbReference type="EMBL" id="FNAU01000002">
    <property type="protein sequence ID" value="SDE10590.1"/>
    <property type="molecule type" value="Genomic_DNA"/>
</dbReference>
<feature type="region of interest" description="Disordered" evidence="1">
    <location>
        <begin position="29"/>
        <end position="82"/>
    </location>
</feature>